<name>A0A2A2LV54_9BILA</name>
<evidence type="ECO:0000313" key="3">
    <source>
        <dbReference type="Proteomes" id="UP000218231"/>
    </source>
</evidence>
<evidence type="ECO:0000313" key="2">
    <source>
        <dbReference type="EMBL" id="PAV90114.1"/>
    </source>
</evidence>
<evidence type="ECO:0000256" key="1">
    <source>
        <dbReference type="SAM" id="Phobius"/>
    </source>
</evidence>
<proteinExistence type="predicted"/>
<protein>
    <submittedName>
        <fullName evidence="2">Uncharacterized protein</fullName>
    </submittedName>
</protein>
<dbReference type="SUPFAM" id="SSF81321">
    <property type="entry name" value="Family A G protein-coupled receptor-like"/>
    <property type="match status" value="1"/>
</dbReference>
<feature type="transmembrane region" description="Helical" evidence="1">
    <location>
        <begin position="28"/>
        <end position="47"/>
    </location>
</feature>
<keyword evidence="1" id="KW-1133">Transmembrane helix</keyword>
<accession>A0A2A2LV54</accession>
<dbReference type="EMBL" id="LIAE01006401">
    <property type="protein sequence ID" value="PAV90114.1"/>
    <property type="molecule type" value="Genomic_DNA"/>
</dbReference>
<sequence>MFFYHGFWYTYTVQLGVMSVNRHQYLDLVVGIAPCPIIVFSYSFIFIKLRRNNKNMAITKWNVSVRRDPENQTRNKVNATELRLLIQISPIILFIFNKSVRTNVNAMFCFKYSKEQSQSINKGTSVNEAHASAMTAVY</sequence>
<reference evidence="2 3" key="1">
    <citation type="journal article" date="2017" name="Curr. Biol.">
        <title>Genome architecture and evolution of a unichromosomal asexual nematode.</title>
        <authorList>
            <person name="Fradin H."/>
            <person name="Zegar C."/>
            <person name="Gutwein M."/>
            <person name="Lucas J."/>
            <person name="Kovtun M."/>
            <person name="Corcoran D."/>
            <person name="Baugh L.R."/>
            <person name="Kiontke K."/>
            <person name="Gunsalus K."/>
            <person name="Fitch D.H."/>
            <person name="Piano F."/>
        </authorList>
    </citation>
    <scope>NUCLEOTIDE SEQUENCE [LARGE SCALE GENOMIC DNA]</scope>
    <source>
        <strain evidence="2">PF1309</strain>
    </source>
</reference>
<comment type="caution">
    <text evidence="2">The sequence shown here is derived from an EMBL/GenBank/DDBJ whole genome shotgun (WGS) entry which is preliminary data.</text>
</comment>
<organism evidence="2 3">
    <name type="scientific">Diploscapter pachys</name>
    <dbReference type="NCBI Taxonomy" id="2018661"/>
    <lineage>
        <taxon>Eukaryota</taxon>
        <taxon>Metazoa</taxon>
        <taxon>Ecdysozoa</taxon>
        <taxon>Nematoda</taxon>
        <taxon>Chromadorea</taxon>
        <taxon>Rhabditida</taxon>
        <taxon>Rhabditina</taxon>
        <taxon>Rhabditomorpha</taxon>
        <taxon>Rhabditoidea</taxon>
        <taxon>Rhabditidae</taxon>
        <taxon>Diploscapter</taxon>
    </lineage>
</organism>
<keyword evidence="3" id="KW-1185">Reference proteome</keyword>
<dbReference type="AlphaFoldDB" id="A0A2A2LV54"/>
<keyword evidence="1" id="KW-0812">Transmembrane</keyword>
<dbReference type="Gene3D" id="1.20.1070.10">
    <property type="entry name" value="Rhodopsin 7-helix transmembrane proteins"/>
    <property type="match status" value="1"/>
</dbReference>
<dbReference type="OrthoDB" id="10017003at2759"/>
<keyword evidence="1" id="KW-0472">Membrane</keyword>
<gene>
    <name evidence="2" type="ORF">WR25_05732</name>
</gene>
<dbReference type="Proteomes" id="UP000218231">
    <property type="component" value="Unassembled WGS sequence"/>
</dbReference>